<sequence>MSSLKIEHLSDSASGGRAGTWKRRLRTALYLCGLAGVASVLWAGSLGTDLFTPWAQLSALRPQLNVLVLLLAVVPLWRRRFVISALTLVTALVSTIGMLPPTWGTSGSVSSGSGSVGIAVFNVSADGADLAEIAREIRRADPAVVSLPEASRGRKPFGHLSNYVSLCAKVFP</sequence>
<dbReference type="EMBL" id="FOMZ01000001">
    <property type="protein sequence ID" value="SFD60976.1"/>
    <property type="molecule type" value="Genomic_DNA"/>
</dbReference>
<keyword evidence="3" id="KW-1185">Reference proteome</keyword>
<accession>A0A1I1TQJ2</accession>
<evidence type="ECO:0000256" key="1">
    <source>
        <dbReference type="SAM" id="Phobius"/>
    </source>
</evidence>
<dbReference type="AlphaFoldDB" id="A0A1I1TQJ2"/>
<protein>
    <submittedName>
        <fullName evidence="2">Uncharacterized protein</fullName>
    </submittedName>
</protein>
<gene>
    <name evidence="2" type="ORF">SAMN04487819_101277</name>
</gene>
<proteinExistence type="predicted"/>
<reference evidence="3" key="1">
    <citation type="submission" date="2016-10" db="EMBL/GenBank/DDBJ databases">
        <authorList>
            <person name="Varghese N."/>
            <person name="Submissions S."/>
        </authorList>
    </citation>
    <scope>NUCLEOTIDE SEQUENCE [LARGE SCALE GENOMIC DNA]</scope>
    <source>
        <strain evidence="3">DSM 45004</strain>
    </source>
</reference>
<feature type="transmembrane region" description="Helical" evidence="1">
    <location>
        <begin position="27"/>
        <end position="48"/>
    </location>
</feature>
<keyword evidence="1" id="KW-1133">Transmembrane helix</keyword>
<evidence type="ECO:0000313" key="2">
    <source>
        <dbReference type="EMBL" id="SFD60976.1"/>
    </source>
</evidence>
<keyword evidence="1" id="KW-0812">Transmembrane</keyword>
<organism evidence="2 3">
    <name type="scientific">Actinopolyspora alba</name>
    <dbReference type="NCBI Taxonomy" id="673379"/>
    <lineage>
        <taxon>Bacteria</taxon>
        <taxon>Bacillati</taxon>
        <taxon>Actinomycetota</taxon>
        <taxon>Actinomycetes</taxon>
        <taxon>Actinopolysporales</taxon>
        <taxon>Actinopolysporaceae</taxon>
        <taxon>Actinopolyspora</taxon>
        <taxon>Actinopolyspora alba group</taxon>
    </lineage>
</organism>
<feature type="transmembrane region" description="Helical" evidence="1">
    <location>
        <begin position="81"/>
        <end position="103"/>
    </location>
</feature>
<feature type="transmembrane region" description="Helical" evidence="1">
    <location>
        <begin position="54"/>
        <end position="74"/>
    </location>
</feature>
<name>A0A1I1TQJ2_9ACTN</name>
<dbReference type="Proteomes" id="UP000198716">
    <property type="component" value="Unassembled WGS sequence"/>
</dbReference>
<keyword evidence="1" id="KW-0472">Membrane</keyword>
<evidence type="ECO:0000313" key="3">
    <source>
        <dbReference type="Proteomes" id="UP000198716"/>
    </source>
</evidence>